<accession>A0A1A9LBY0</accession>
<evidence type="ECO:0000313" key="3">
    <source>
        <dbReference type="Proteomes" id="UP000077552"/>
    </source>
</evidence>
<evidence type="ECO:0000313" key="2">
    <source>
        <dbReference type="EMBL" id="OAD90261.1"/>
    </source>
</evidence>
<dbReference type="EMBL" id="LXIE01000049">
    <property type="protein sequence ID" value="OAD90261.1"/>
    <property type="molecule type" value="Genomic_DNA"/>
</dbReference>
<proteinExistence type="predicted"/>
<dbReference type="RefSeq" id="WP_068762958.1">
    <property type="nucleotide sequence ID" value="NZ_LXIE01000049.1"/>
</dbReference>
<keyword evidence="1" id="KW-0732">Signal</keyword>
<dbReference type="Proteomes" id="UP000077552">
    <property type="component" value="Unassembled WGS sequence"/>
</dbReference>
<dbReference type="PROSITE" id="PS51257">
    <property type="entry name" value="PROKAR_LIPOPROTEIN"/>
    <property type="match status" value="1"/>
</dbReference>
<evidence type="ECO:0000256" key="1">
    <source>
        <dbReference type="SAM" id="SignalP"/>
    </source>
</evidence>
<feature type="chain" id="PRO_5008392030" description="YtkA-like domain-containing protein" evidence="1">
    <location>
        <begin position="22"/>
        <end position="284"/>
    </location>
</feature>
<gene>
    <name evidence="2" type="ORF">A7A78_06860</name>
</gene>
<organism evidence="2 3">
    <name type="scientific">Aequorivita soesokkakensis</name>
    <dbReference type="NCBI Taxonomy" id="1385699"/>
    <lineage>
        <taxon>Bacteria</taxon>
        <taxon>Pseudomonadati</taxon>
        <taxon>Bacteroidota</taxon>
        <taxon>Flavobacteriia</taxon>
        <taxon>Flavobacteriales</taxon>
        <taxon>Flavobacteriaceae</taxon>
        <taxon>Aequorivita</taxon>
    </lineage>
</organism>
<comment type="caution">
    <text evidence="2">The sequence shown here is derived from an EMBL/GenBank/DDBJ whole genome shotgun (WGS) entry which is preliminary data.</text>
</comment>
<dbReference type="STRING" id="1385699.A7A78_06860"/>
<feature type="signal peptide" evidence="1">
    <location>
        <begin position="1"/>
        <end position="21"/>
    </location>
</feature>
<evidence type="ECO:0008006" key="4">
    <source>
        <dbReference type="Google" id="ProtNLM"/>
    </source>
</evidence>
<protein>
    <recommendedName>
        <fullName evidence="4">YtkA-like domain-containing protein</fullName>
    </recommendedName>
</protein>
<dbReference type="OrthoDB" id="1065544at2"/>
<reference evidence="2 3" key="1">
    <citation type="submission" date="2016-05" db="EMBL/GenBank/DDBJ databases">
        <title>Genome sequencing of Vitellibacter soesokkakensis RSSK-12.</title>
        <authorList>
            <person name="Thevarajoo S."/>
            <person name="Selvaratnam C."/>
            <person name="Goh K.M."/>
            <person name="Chan K.-G."/>
            <person name="Chong C.S."/>
        </authorList>
    </citation>
    <scope>NUCLEOTIDE SEQUENCE [LARGE SCALE GENOMIC DNA]</scope>
    <source>
        <strain evidence="2 3">RSSK-12</strain>
    </source>
</reference>
<name>A0A1A9LBY0_9FLAO</name>
<sequence>MKTLKYIFAILILSVSFVSCSDDNDETPMEPNPVEGLNKIYEFPSADHSVEIYSEKTALEVGYNEISIRIKDMASDKYVTNAAATWMPMMHMETMEHSAPHSMLSNTESNSVYKGYIVFQMPGNDTEYWDVTLNYNLNGQAMTETHRVSVTQPADGLNKVQVFMGSDDNRYVLAYVNPKTPQVAINDFQAVLYKMENMMSFPVVENYKITVDPRMPGMGNHSSPNNEDLTFNPTTKMYNGKLSLTMTGYWKVNLKLLNQSGEVLKGEDVTESNPESSLYFELEF</sequence>
<dbReference type="AlphaFoldDB" id="A0A1A9LBY0"/>
<keyword evidence="3" id="KW-1185">Reference proteome</keyword>